<accession>A0A1Y5SEF0</accession>
<dbReference type="OrthoDB" id="9785695at2"/>
<keyword evidence="8 9" id="KW-0460">Magnesium</keyword>
<evidence type="ECO:0000313" key="11">
    <source>
        <dbReference type="EMBL" id="SLN38709.1"/>
    </source>
</evidence>
<evidence type="ECO:0000256" key="1">
    <source>
        <dbReference type="ARBA" id="ARBA00001033"/>
    </source>
</evidence>
<proteinExistence type="inferred from homology"/>
<dbReference type="Proteomes" id="UP000193307">
    <property type="component" value="Unassembled WGS sequence"/>
</dbReference>
<feature type="binding site" evidence="9">
    <location>
        <position position="69"/>
    </location>
    <ligand>
        <name>Mg(2+)</name>
        <dbReference type="ChEBI" id="CHEBI:18420"/>
        <label>1</label>
        <note>catalytic</note>
    </ligand>
</feature>
<dbReference type="InterPro" id="IPR020583">
    <property type="entry name" value="Inositol_monoP_metal-BS"/>
</dbReference>
<dbReference type="PROSITE" id="PS00629">
    <property type="entry name" value="IMP_1"/>
    <property type="match status" value="1"/>
</dbReference>
<evidence type="ECO:0000256" key="2">
    <source>
        <dbReference type="ARBA" id="ARBA00001946"/>
    </source>
</evidence>
<evidence type="ECO:0000256" key="4">
    <source>
        <dbReference type="ARBA" id="ARBA00013106"/>
    </source>
</evidence>
<evidence type="ECO:0000313" key="12">
    <source>
        <dbReference type="Proteomes" id="UP000193307"/>
    </source>
</evidence>
<keyword evidence="6 9" id="KW-0479">Metal-binding</keyword>
<dbReference type="Gene3D" id="3.40.190.80">
    <property type="match status" value="1"/>
</dbReference>
<dbReference type="Gene3D" id="3.30.540.10">
    <property type="entry name" value="Fructose-1,6-Bisphosphatase, subunit A, domain 1"/>
    <property type="match status" value="1"/>
</dbReference>
<gene>
    <name evidence="11" type="primary">suhB_1</name>
    <name evidence="11" type="ORF">PAM7971_01745</name>
</gene>
<evidence type="ECO:0000256" key="5">
    <source>
        <dbReference type="ARBA" id="ARBA00019784"/>
    </source>
</evidence>
<keyword evidence="7 10" id="KW-0378">Hydrolase</keyword>
<reference evidence="11 12" key="1">
    <citation type="submission" date="2017-03" db="EMBL/GenBank/DDBJ databases">
        <authorList>
            <person name="Afonso C.L."/>
            <person name="Miller P.J."/>
            <person name="Scott M.A."/>
            <person name="Spackman E."/>
            <person name="Goraichik I."/>
            <person name="Dimitrov K.M."/>
            <person name="Suarez D.L."/>
            <person name="Swayne D.E."/>
        </authorList>
    </citation>
    <scope>NUCLEOTIDE SEQUENCE [LARGE SCALE GENOMIC DNA]</scope>
    <source>
        <strain evidence="11 12">CECT 7971</strain>
    </source>
</reference>
<dbReference type="Pfam" id="PF00459">
    <property type="entry name" value="Inositol_P"/>
    <property type="match status" value="1"/>
</dbReference>
<evidence type="ECO:0000256" key="8">
    <source>
        <dbReference type="ARBA" id="ARBA00022842"/>
    </source>
</evidence>
<comment type="cofactor">
    <cofactor evidence="2 9 10">
        <name>Mg(2+)</name>
        <dbReference type="ChEBI" id="CHEBI:18420"/>
    </cofactor>
</comment>
<sequence length="262" mass="27760">MSLSDRLLFAARTAREAGKLAQTMRKNPNALNIAEKGHQDFVTAADTAVEDLIRLRIREAFGDDAVLGEEGGLQGTNTHLWIIDPIDGTTNFMRGLPDWAVSIAYCHDGEIVLGVIFAPDLDLMAQGHSGVGGSAQLNGVPMAVSKARAANTALVTVGWSPRTEFSAHAALLGDLIAKGAEYRRPGAATIGLLSVAAGWTDAYVEKHLNVWDAAAGIALIRSAGGTVKMPPLEHYLQHGASLCALCSEEHELSALLQNYHAS</sequence>
<dbReference type="PANTHER" id="PTHR20854">
    <property type="entry name" value="INOSITOL MONOPHOSPHATASE"/>
    <property type="match status" value="1"/>
</dbReference>
<comment type="similarity">
    <text evidence="3 10">Belongs to the inositol monophosphatase superfamily.</text>
</comment>
<dbReference type="GO" id="GO:0007165">
    <property type="term" value="P:signal transduction"/>
    <property type="evidence" value="ECO:0007669"/>
    <property type="project" value="TreeGrafter"/>
</dbReference>
<feature type="binding site" evidence="9">
    <location>
        <position position="87"/>
    </location>
    <ligand>
        <name>Mg(2+)</name>
        <dbReference type="ChEBI" id="CHEBI:18420"/>
        <label>1</label>
        <note>catalytic</note>
    </ligand>
</feature>
<protein>
    <recommendedName>
        <fullName evidence="5 10">Inositol-1-monophosphatase</fullName>
        <ecNumber evidence="4 10">3.1.3.25</ecNumber>
    </recommendedName>
</protein>
<dbReference type="GO" id="GO:0046854">
    <property type="term" value="P:phosphatidylinositol phosphate biosynthetic process"/>
    <property type="evidence" value="ECO:0007669"/>
    <property type="project" value="InterPro"/>
</dbReference>
<dbReference type="PROSITE" id="PS00630">
    <property type="entry name" value="IMP_2"/>
    <property type="match status" value="1"/>
</dbReference>
<dbReference type="GO" id="GO:0006020">
    <property type="term" value="P:inositol metabolic process"/>
    <property type="evidence" value="ECO:0007669"/>
    <property type="project" value="TreeGrafter"/>
</dbReference>
<dbReference type="RefSeq" id="WP_085848780.1">
    <property type="nucleotide sequence ID" value="NZ_FNZV01000003.1"/>
</dbReference>
<name>A0A1Y5SEF0_9RHOB</name>
<evidence type="ECO:0000256" key="10">
    <source>
        <dbReference type="RuleBase" id="RU364068"/>
    </source>
</evidence>
<evidence type="ECO:0000256" key="6">
    <source>
        <dbReference type="ARBA" id="ARBA00022723"/>
    </source>
</evidence>
<dbReference type="FunFam" id="3.30.540.10:FF:000003">
    <property type="entry name" value="Inositol-1-monophosphatase"/>
    <property type="match status" value="1"/>
</dbReference>
<dbReference type="EC" id="3.1.3.25" evidence="4 10"/>
<keyword evidence="12" id="KW-1185">Reference proteome</keyword>
<dbReference type="InterPro" id="IPR000760">
    <property type="entry name" value="Inositol_monophosphatase-like"/>
</dbReference>
<organism evidence="11 12">
    <name type="scientific">Pacificibacter marinus</name>
    <dbReference type="NCBI Taxonomy" id="658057"/>
    <lineage>
        <taxon>Bacteria</taxon>
        <taxon>Pseudomonadati</taxon>
        <taxon>Pseudomonadota</taxon>
        <taxon>Alphaproteobacteria</taxon>
        <taxon>Rhodobacterales</taxon>
        <taxon>Roseobacteraceae</taxon>
        <taxon>Pacificibacter</taxon>
    </lineage>
</organism>
<dbReference type="InterPro" id="IPR020550">
    <property type="entry name" value="Inositol_monophosphatase_CS"/>
</dbReference>
<dbReference type="STRING" id="658057.SAMN04488032_103193"/>
<dbReference type="PRINTS" id="PR00377">
    <property type="entry name" value="IMPHPHTASES"/>
</dbReference>
<dbReference type="GO" id="GO:0046872">
    <property type="term" value="F:metal ion binding"/>
    <property type="evidence" value="ECO:0007669"/>
    <property type="project" value="UniProtKB-KW"/>
</dbReference>
<dbReference type="SUPFAM" id="SSF56655">
    <property type="entry name" value="Carbohydrate phosphatase"/>
    <property type="match status" value="1"/>
</dbReference>
<dbReference type="AlphaFoldDB" id="A0A1Y5SEF0"/>
<dbReference type="CDD" id="cd01639">
    <property type="entry name" value="IMPase"/>
    <property type="match status" value="1"/>
</dbReference>
<feature type="binding site" evidence="9">
    <location>
        <position position="86"/>
    </location>
    <ligand>
        <name>Mg(2+)</name>
        <dbReference type="ChEBI" id="CHEBI:18420"/>
        <label>1</label>
        <note>catalytic</note>
    </ligand>
</feature>
<dbReference type="PANTHER" id="PTHR20854:SF4">
    <property type="entry name" value="INOSITOL-1-MONOPHOSPHATASE-RELATED"/>
    <property type="match status" value="1"/>
</dbReference>
<dbReference type="GO" id="GO:0008934">
    <property type="term" value="F:inositol monophosphate 1-phosphatase activity"/>
    <property type="evidence" value="ECO:0007669"/>
    <property type="project" value="InterPro"/>
</dbReference>
<evidence type="ECO:0000256" key="3">
    <source>
        <dbReference type="ARBA" id="ARBA00009759"/>
    </source>
</evidence>
<dbReference type="EMBL" id="FWFW01000004">
    <property type="protein sequence ID" value="SLN38709.1"/>
    <property type="molecule type" value="Genomic_DNA"/>
</dbReference>
<comment type="catalytic activity">
    <reaction evidence="1 10">
        <text>a myo-inositol phosphate + H2O = myo-inositol + phosphate</text>
        <dbReference type="Rhea" id="RHEA:24056"/>
        <dbReference type="ChEBI" id="CHEBI:15377"/>
        <dbReference type="ChEBI" id="CHEBI:17268"/>
        <dbReference type="ChEBI" id="CHEBI:43474"/>
        <dbReference type="ChEBI" id="CHEBI:84139"/>
        <dbReference type="EC" id="3.1.3.25"/>
    </reaction>
</comment>
<feature type="binding site" evidence="9">
    <location>
        <position position="84"/>
    </location>
    <ligand>
        <name>Mg(2+)</name>
        <dbReference type="ChEBI" id="CHEBI:18420"/>
        <label>1</label>
        <note>catalytic</note>
    </ligand>
</feature>
<evidence type="ECO:0000256" key="9">
    <source>
        <dbReference type="PIRSR" id="PIRSR600760-2"/>
    </source>
</evidence>
<dbReference type="InterPro" id="IPR033942">
    <property type="entry name" value="IMPase"/>
</dbReference>
<evidence type="ECO:0000256" key="7">
    <source>
        <dbReference type="ARBA" id="ARBA00022801"/>
    </source>
</evidence>
<feature type="binding site" evidence="9">
    <location>
        <position position="212"/>
    </location>
    <ligand>
        <name>Mg(2+)</name>
        <dbReference type="ChEBI" id="CHEBI:18420"/>
        <label>1</label>
        <note>catalytic</note>
    </ligand>
</feature>